<dbReference type="STRING" id="187304.B0E33_14960"/>
<dbReference type="AlphaFoldDB" id="A0A0M6YA87"/>
<proteinExistence type="predicted"/>
<gene>
    <name evidence="3" type="ORF">LAL4801_04386</name>
</gene>
<organism evidence="3 4">
    <name type="scientific">Roseibium aggregatum</name>
    <dbReference type="NCBI Taxonomy" id="187304"/>
    <lineage>
        <taxon>Bacteria</taxon>
        <taxon>Pseudomonadati</taxon>
        <taxon>Pseudomonadota</taxon>
        <taxon>Alphaproteobacteria</taxon>
        <taxon>Hyphomicrobiales</taxon>
        <taxon>Stappiaceae</taxon>
        <taxon>Roseibium</taxon>
    </lineage>
</organism>
<evidence type="ECO:0000313" key="4">
    <source>
        <dbReference type="Proteomes" id="UP000048926"/>
    </source>
</evidence>
<feature type="region of interest" description="Disordered" evidence="1">
    <location>
        <begin position="1"/>
        <end position="33"/>
    </location>
</feature>
<evidence type="ECO:0000313" key="3">
    <source>
        <dbReference type="EMBL" id="CTQ45931.1"/>
    </source>
</evidence>
<keyword evidence="4" id="KW-1185">Reference proteome</keyword>
<feature type="domain" description="DUF4167" evidence="2">
    <location>
        <begin position="8"/>
        <end position="82"/>
    </location>
</feature>
<evidence type="ECO:0000256" key="1">
    <source>
        <dbReference type="SAM" id="MobiDB-lite"/>
    </source>
</evidence>
<feature type="compositionally biased region" description="Basic residues" evidence="1">
    <location>
        <begin position="217"/>
        <end position="227"/>
    </location>
</feature>
<feature type="compositionally biased region" description="Low complexity" evidence="1">
    <location>
        <begin position="187"/>
        <end position="208"/>
    </location>
</feature>
<protein>
    <recommendedName>
        <fullName evidence="2">DUF4167 domain-containing protein</fullName>
    </recommendedName>
</protein>
<dbReference type="Pfam" id="PF13763">
    <property type="entry name" value="DUF4167"/>
    <property type="match status" value="1"/>
</dbReference>
<dbReference type="EMBL" id="CXST01000003">
    <property type="protein sequence ID" value="CTQ45931.1"/>
    <property type="molecule type" value="Genomic_DNA"/>
</dbReference>
<dbReference type="InterPro" id="IPR025430">
    <property type="entry name" value="DUF4167"/>
</dbReference>
<accession>A0A0M6YA87</accession>
<feature type="region of interest" description="Disordered" evidence="1">
    <location>
        <begin position="77"/>
        <end position="241"/>
    </location>
</feature>
<feature type="compositionally biased region" description="Low complexity" evidence="1">
    <location>
        <begin position="77"/>
        <end position="87"/>
    </location>
</feature>
<name>A0A0M6YA87_9HYPH</name>
<reference evidence="4" key="1">
    <citation type="submission" date="2015-07" db="EMBL/GenBank/DDBJ databases">
        <authorList>
            <person name="Rodrigo-Torres Lidia"/>
            <person name="Arahal R.David."/>
        </authorList>
    </citation>
    <scope>NUCLEOTIDE SEQUENCE [LARGE SCALE GENOMIC DNA]</scope>
    <source>
        <strain evidence="4">CECT 4801</strain>
    </source>
</reference>
<feature type="compositionally biased region" description="Polar residues" evidence="1">
    <location>
        <begin position="104"/>
        <end position="125"/>
    </location>
</feature>
<evidence type="ECO:0000259" key="2">
    <source>
        <dbReference type="Pfam" id="PF13763"/>
    </source>
</evidence>
<feature type="compositionally biased region" description="Basic residues" evidence="1">
    <location>
        <begin position="171"/>
        <end position="183"/>
    </location>
</feature>
<sequence length="241" mass="25966">MRPGNQSNKRMRGRGRKGPNPLTRTYESNGPDVKIRGTAMHVAEKYQQLARDAQASGDRVMSENYNQHAEHYLRIVAAAQPQQQPMAHASSRNETEDGFEAAATNGSGHSNGAERSSQDVSSSDNDLMDADSPQPFIDDMPVIDQEGKVNGASQKAEKAEAGDDEADEKPRRRPRTPRARTPRRASGDQADAGQATAEAADGAEASGGSDEEDQPKPRRRVARPRRAKAAEEAPAEAPAGE</sequence>
<dbReference type="Proteomes" id="UP000048926">
    <property type="component" value="Unassembled WGS sequence"/>
</dbReference>